<sequence length="59" mass="6254">MRTCTVNGRTGIIAAQNGKSGVPATHVFVLFDDNRGSESDADWFPVASVLPTGIRSVSF</sequence>
<gene>
    <name evidence="1" type="primary">258</name>
    <name evidence="1" type="ORF">SEA_TUNATARTARE_258</name>
</gene>
<dbReference type="EMBL" id="MW822145">
    <property type="protein sequence ID" value="QWT30120.1"/>
    <property type="molecule type" value="Genomic_DNA"/>
</dbReference>
<evidence type="ECO:0000313" key="1">
    <source>
        <dbReference type="EMBL" id="QWT30120.1"/>
    </source>
</evidence>
<dbReference type="KEGG" id="vg:77927825"/>
<accession>A0A8F2IWG4</accession>
<proteinExistence type="predicted"/>
<dbReference type="Proteomes" id="UP000683399">
    <property type="component" value="Segment"/>
</dbReference>
<keyword evidence="2" id="KW-1185">Reference proteome</keyword>
<dbReference type="RefSeq" id="YP_010652077.1">
    <property type="nucleotide sequence ID" value="NC_070784.1"/>
</dbReference>
<organism evidence="1 2">
    <name type="scientific">Streptomyces phage TunaTartare</name>
    <dbReference type="NCBI Taxonomy" id="2848887"/>
    <lineage>
        <taxon>Viruses</taxon>
        <taxon>Duplodnaviria</taxon>
        <taxon>Heunggongvirae</taxon>
        <taxon>Uroviricota</taxon>
        <taxon>Caudoviricetes</taxon>
        <taxon>Stanwilliamsviridae</taxon>
        <taxon>Loccivirinae</taxon>
        <taxon>Faustvirus</taxon>
        <taxon>Faustvirus tunatartare</taxon>
    </lineage>
</organism>
<evidence type="ECO:0000313" key="2">
    <source>
        <dbReference type="Proteomes" id="UP000683399"/>
    </source>
</evidence>
<protein>
    <submittedName>
        <fullName evidence="1">Uncharacterized protein</fullName>
    </submittedName>
</protein>
<name>A0A8F2IWG4_9CAUD</name>
<dbReference type="GeneID" id="77927825"/>
<reference evidence="1 2" key="1">
    <citation type="submission" date="2021-03" db="EMBL/GenBank/DDBJ databases">
        <authorList>
            <person name="Alqahtani R."/>
            <person name="Behailu E."/>
            <person name="Cappabianca D.W."/>
            <person name="Csanadi-Schwartz K.M."/>
            <person name="Dalal A.S."/>
            <person name="Fahim M.S."/>
            <person name="Franklin J.M."/>
            <person name="Gluckman M.H."/>
            <person name="Levine C.J."/>
            <person name="Martin N."/>
            <person name="Milza N."/>
            <person name="Najmabadi R."/>
            <person name="Newman A.M."/>
            <person name="Pajunar M."/>
            <person name="Qalawee I."/>
            <person name="Rizvi A."/>
            <person name="Samuel A."/>
            <person name="Smith A."/>
            <person name="Swann F.E."/>
            <person name="Sweeney P."/>
            <person name="Torres N.R."/>
            <person name="Ventrone L."/>
            <person name="Ventura L."/>
            <person name="Wroe M."/>
            <person name="Acquaye N.A."/>
            <person name="Agnes T.J."/>
            <person name="Ahmed A."/>
            <person name="Ahmed S."/>
            <person name="Amodu B.A."/>
            <person name="Arefeayne N.F."/>
            <person name="Asamoah-Frimpong E.A."/>
            <person name="Attaran A."/>
            <person name="Barragan J.M."/>
            <person name="Baumgarten L.N."/>
            <person name="Berhane B."/>
            <person name="Beyene A."/>
            <person name="Bhattarai B."/>
            <person name="Biondokin D.V."/>
            <person name="Boone B.K."/>
            <person name="Burney S.Z."/>
            <person name="Cayanan J.T."/>
            <person name="Cesta G."/>
            <person name="Chang J."/>
            <person name="Chavez J."/>
            <person name="Chorbajian C."/>
            <person name="Christian S."/>
            <person name="Corns J.R."/>
            <person name="Corns N.R."/>
            <person name="Cowan J.T."/>
            <person name="Coyne C."/>
            <person name="Dadzie B."/>
            <person name="Datu D.V."/>
            <person name="Deng B.C."/>
            <person name="Der L."/>
            <person name="Dickerson K."/>
            <person name="Dozier E."/>
            <person name="Egbunine A.O."/>
            <person name="Farooq M."/>
            <person name="Fonge A.E."/>
            <person name="Ghomsi-Nono M.P."/>
            <person name="Giampietro H."/>
            <person name="Gunnison R.P."/>
            <person name="Han S.H."/>
            <person name="Hennigan A.J."/>
            <person name="Hong A.N."/>
            <person name="Ijomor E.C."/>
            <person name="Jalali A."/>
            <person name="Jamil T.Z."/>
            <person name="Jenkins C.R."/>
            <person name="Joseph M.A."/>
            <person name="Jowanowitch O.J."/>
            <person name="Kang D."/>
            <person name="Khan A."/>
            <person name="Khan Z.K."/>
            <person name="Kiewe T."/>
            <person name="Kjerulf A.B."/>
            <person name="Kolosey V."/>
            <person name="Kurup M."/>
            <person name="Lee V.H."/>
            <person name="Llontop-Maldonado V."/>
            <person name="Long P."/>
            <person name="Lu N."/>
            <person name="Majekodunmi A."/>
            <person name="Malik H.W."/>
            <person name="Marcellino S.C."/>
            <person name="Martinez L.A."/>
            <person name="Meher F.N."/>
            <person name="Michelin M.A."/>
            <person name="Mitchell K.G."/>
            <person name="Mullens W.J."/>
            <person name="Nwakama C."/>
            <person name="Nwosu F.T."/>
            <person name="Oboh E.C."/>
            <person name="Odujinrin O."/>
            <person name="Ogunsan O."/>
            <person name="O'Neill K."/>
            <person name="Oxlaj J.A."/>
            <person name="Patel A.K."/>
            <person name="Patel B.R."/>
            <person name="Pham Q."/>
            <person name="Porter J."/>
            <person name="Portes J."/>
            <person name="Prokopenko A."/>
            <person name="Quraishi M."/>
            <person name="Qureshi M."/>
            <person name="Rivera A."/>
            <person name="Rubalsky V."/>
            <person name="Saikali Y."/>
            <person name="Saqaf K."/>
            <person name="Saroya S.R."/>
            <person name="Seas A."/>
            <person name="Shadrick R.E."/>
            <person name="Sharda N."/>
            <person name="Sigindere M.T."/>
            <person name="Simbi V.G."/>
            <person name="Thuzar C."/>
            <person name="Tran K."/>
            <person name="Tran V.D."/>
            <person name="Trang W."/>
            <person name="Vaishnav N."/>
            <person name="Vuong K."/>
            <person name="Walker C."/>
            <person name="Wallace S.A."/>
            <person name="Warfield J.C."/>
            <person name="Wikina T."/>
            <person name="Wobbeking F.T."/>
            <person name="Worrent L.D."/>
            <person name="Yan T."/>
            <person name="Zehra A."/>
            <person name="Avazpour P."/>
            <person name="Kim F.M."/>
            <person name="Mason K."/>
            <person name="Nguyen D.A."/>
            <person name="Pettit S.M."/>
            <person name="Zhou O.J."/>
            <person name="Brissett D.L."/>
            <person name="Gualtieri C."/>
            <person name="Hufford T.M."/>
            <person name="Ko J.M."/>
            <person name="Novak J.K."/>
            <person name="Smith Z.M."/>
            <person name="Mayer-Bacon C."/>
            <person name="Erill I."/>
            <person name="Caruso S.M."/>
            <person name="Garlena R.A."/>
            <person name="Russell D.A."/>
            <person name="Pope W.H."/>
            <person name="Jacobs-Sera D."/>
            <person name="Hatfull G.F."/>
        </authorList>
    </citation>
    <scope>NUCLEOTIDE SEQUENCE [LARGE SCALE GENOMIC DNA]</scope>
</reference>